<evidence type="ECO:0000256" key="1">
    <source>
        <dbReference type="SAM" id="Phobius"/>
    </source>
</evidence>
<gene>
    <name evidence="2" type="ORF">ACH49Z_20005</name>
</gene>
<dbReference type="PANTHER" id="PTHR31272:SF4">
    <property type="entry name" value="CYTOCHROME C-TYPE BIOGENESIS PROTEIN HI_1454-RELATED"/>
    <property type="match status" value="1"/>
</dbReference>
<sequence length="294" mass="29677">MTVLAGVGESFQQTAATGPLLLALGACLLAGLVSFASPCVVPLVPGYLSYLAGLVGAQAPPATVDQARSHRNAPPAGGTATAVLTETPADSATASAPESGRLRVAGAAGLFVAGFTVVFVLATATVFGLIQTLNVNRELLQRLGGVVTIVMGLAFLGLIPALQRDTRMEPRRLAGIAGAPLLGAVFALGWTPCLGPTLSGVMAVAAGTEGTTAVRGVALIVAYCLGLGLPFVILAFGSASALRGVGWLRRNSRRIQIVGGILLVAVGAALVTGAWDQFVGWVRDGFVAEVTLPI</sequence>
<organism evidence="2 3">
    <name type="scientific">Nocardia testacea</name>
    <dbReference type="NCBI Taxonomy" id="248551"/>
    <lineage>
        <taxon>Bacteria</taxon>
        <taxon>Bacillati</taxon>
        <taxon>Actinomycetota</taxon>
        <taxon>Actinomycetes</taxon>
        <taxon>Mycobacteriales</taxon>
        <taxon>Nocardiaceae</taxon>
        <taxon>Nocardia</taxon>
    </lineage>
</organism>
<proteinExistence type="predicted"/>
<feature type="transmembrane region" description="Helical" evidence="1">
    <location>
        <begin position="173"/>
        <end position="192"/>
    </location>
</feature>
<dbReference type="RefSeq" id="WP_039826937.1">
    <property type="nucleotide sequence ID" value="NZ_JBIRYL010000005.1"/>
</dbReference>
<keyword evidence="1" id="KW-0812">Transmembrane</keyword>
<evidence type="ECO:0000313" key="3">
    <source>
        <dbReference type="Proteomes" id="UP001611494"/>
    </source>
</evidence>
<keyword evidence="3" id="KW-1185">Reference proteome</keyword>
<dbReference type="Proteomes" id="UP001611494">
    <property type="component" value="Unassembled WGS sequence"/>
</dbReference>
<feature type="transmembrane region" description="Helical" evidence="1">
    <location>
        <begin position="104"/>
        <end position="130"/>
    </location>
</feature>
<name>A0ABW7W2L1_9NOCA</name>
<feature type="transmembrane region" description="Helical" evidence="1">
    <location>
        <begin position="212"/>
        <end position="236"/>
    </location>
</feature>
<feature type="transmembrane region" description="Helical" evidence="1">
    <location>
        <begin position="142"/>
        <end position="161"/>
    </location>
</feature>
<dbReference type="InterPro" id="IPR051790">
    <property type="entry name" value="Cytochrome_c-biogenesis_DsbD"/>
</dbReference>
<comment type="caution">
    <text evidence="2">The sequence shown here is derived from an EMBL/GenBank/DDBJ whole genome shotgun (WGS) entry which is preliminary data.</text>
</comment>
<accession>A0ABW7W2L1</accession>
<protein>
    <submittedName>
        <fullName evidence="2">Cytochrome c biogenesis CcdA family protein</fullName>
    </submittedName>
</protein>
<feature type="transmembrane region" description="Helical" evidence="1">
    <location>
        <begin position="20"/>
        <end position="44"/>
    </location>
</feature>
<keyword evidence="1" id="KW-0472">Membrane</keyword>
<feature type="transmembrane region" description="Helical" evidence="1">
    <location>
        <begin position="257"/>
        <end position="275"/>
    </location>
</feature>
<dbReference type="PANTHER" id="PTHR31272">
    <property type="entry name" value="CYTOCHROME C-TYPE BIOGENESIS PROTEIN HI_1454-RELATED"/>
    <property type="match status" value="1"/>
</dbReference>
<keyword evidence="1" id="KW-1133">Transmembrane helix</keyword>
<reference evidence="2 3" key="1">
    <citation type="submission" date="2024-10" db="EMBL/GenBank/DDBJ databases">
        <title>The Natural Products Discovery Center: Release of the First 8490 Sequenced Strains for Exploring Actinobacteria Biosynthetic Diversity.</title>
        <authorList>
            <person name="Kalkreuter E."/>
            <person name="Kautsar S.A."/>
            <person name="Yang D."/>
            <person name="Bader C.D."/>
            <person name="Teijaro C.N."/>
            <person name="Fluegel L."/>
            <person name="Davis C.M."/>
            <person name="Simpson J.R."/>
            <person name="Lauterbach L."/>
            <person name="Steele A.D."/>
            <person name="Gui C."/>
            <person name="Meng S."/>
            <person name="Li G."/>
            <person name="Viehrig K."/>
            <person name="Ye F."/>
            <person name="Su P."/>
            <person name="Kiefer A.F."/>
            <person name="Nichols A."/>
            <person name="Cepeda A.J."/>
            <person name="Yan W."/>
            <person name="Fan B."/>
            <person name="Jiang Y."/>
            <person name="Adhikari A."/>
            <person name="Zheng C.-J."/>
            <person name="Schuster L."/>
            <person name="Cowan T.M."/>
            <person name="Smanski M.J."/>
            <person name="Chevrette M.G."/>
            <person name="De Carvalho L.P.S."/>
            <person name="Shen B."/>
        </authorList>
    </citation>
    <scope>NUCLEOTIDE SEQUENCE [LARGE SCALE GENOMIC DNA]</scope>
    <source>
        <strain evidence="2 3">NPDC019377</strain>
    </source>
</reference>
<evidence type="ECO:0000313" key="2">
    <source>
        <dbReference type="EMBL" id="MFI2232135.1"/>
    </source>
</evidence>
<dbReference type="EMBL" id="JBIRYL010000005">
    <property type="protein sequence ID" value="MFI2232135.1"/>
    <property type="molecule type" value="Genomic_DNA"/>
</dbReference>